<dbReference type="AlphaFoldDB" id="A0A1X9NE35"/>
<dbReference type="Gene3D" id="3.40.50.1820">
    <property type="entry name" value="alpha/beta hydrolase"/>
    <property type="match status" value="1"/>
</dbReference>
<dbReference type="Pfam" id="PF12695">
    <property type="entry name" value="Abhydrolase_5"/>
    <property type="match status" value="1"/>
</dbReference>
<dbReference type="GO" id="GO:0016787">
    <property type="term" value="F:hydrolase activity"/>
    <property type="evidence" value="ECO:0007669"/>
    <property type="project" value="InterPro"/>
</dbReference>
<dbReference type="EMBL" id="CP019343">
    <property type="protein sequence ID" value="ARN74155.1"/>
    <property type="molecule type" value="Genomic_DNA"/>
</dbReference>
<accession>A0A1X9NE35</accession>
<evidence type="ECO:0000259" key="1">
    <source>
        <dbReference type="Pfam" id="PF12695"/>
    </source>
</evidence>
<sequence length="233" mass="25748">MINNLFGDWALKFRAHPQVQSALISDQAIQVNNAPWISFYPHSTTADTALVLYPGALTDPKAYAPIMRQISEQGFVTIIAPMPSNMAILAPTELLDIKAAHPQIKVWALAGHSIGGGAALLLLKQHPDAIDGLMMWDSYTFSGSPATHLTLPITTLYGTSHHNPKRPQKFADAKVFMPEHVNYIAIEGGDHFQFGHFNQEDIKAVNTATISYQQQQQQIIEQSVIFLRSLHTP</sequence>
<organism evidence="2 3">
    <name type="scientific">Oceanicoccus sagamiensis</name>
    <dbReference type="NCBI Taxonomy" id="716816"/>
    <lineage>
        <taxon>Bacteria</taxon>
        <taxon>Pseudomonadati</taxon>
        <taxon>Pseudomonadota</taxon>
        <taxon>Gammaproteobacteria</taxon>
        <taxon>Cellvibrionales</taxon>
        <taxon>Spongiibacteraceae</taxon>
        <taxon>Oceanicoccus</taxon>
    </lineage>
</organism>
<reference evidence="2 3" key="1">
    <citation type="submission" date="2016-11" db="EMBL/GenBank/DDBJ databases">
        <title>Trade-off between light-utilization and light-protection in marine flavobacteria.</title>
        <authorList>
            <person name="Kumagai Y."/>
        </authorList>
    </citation>
    <scope>NUCLEOTIDE SEQUENCE [LARGE SCALE GENOMIC DNA]</scope>
    <source>
        <strain evidence="2 3">NBRC 107125</strain>
    </source>
</reference>
<protein>
    <recommendedName>
        <fullName evidence="1">Alpha/beta hydrolase fold-5 domain-containing protein</fullName>
    </recommendedName>
</protein>
<gene>
    <name evidence="2" type="ORF">BST96_08495</name>
</gene>
<evidence type="ECO:0000313" key="2">
    <source>
        <dbReference type="EMBL" id="ARN74155.1"/>
    </source>
</evidence>
<dbReference type="SUPFAM" id="SSF53474">
    <property type="entry name" value="alpha/beta-Hydrolases"/>
    <property type="match status" value="1"/>
</dbReference>
<keyword evidence="3" id="KW-1185">Reference proteome</keyword>
<dbReference type="Proteomes" id="UP000193450">
    <property type="component" value="Chromosome"/>
</dbReference>
<dbReference type="InterPro" id="IPR029058">
    <property type="entry name" value="AB_hydrolase_fold"/>
</dbReference>
<evidence type="ECO:0000313" key="3">
    <source>
        <dbReference type="Proteomes" id="UP000193450"/>
    </source>
</evidence>
<dbReference type="STRING" id="716816.BST96_08495"/>
<feature type="domain" description="Alpha/beta hydrolase fold-5" evidence="1">
    <location>
        <begin position="50"/>
        <end position="216"/>
    </location>
</feature>
<proteinExistence type="predicted"/>
<dbReference type="KEGG" id="osg:BST96_08495"/>
<name>A0A1X9NE35_9GAMM</name>
<dbReference type="InterPro" id="IPR029059">
    <property type="entry name" value="AB_hydrolase_5"/>
</dbReference>